<dbReference type="Gene3D" id="3.90.1010.10">
    <property type="match status" value="1"/>
</dbReference>
<evidence type="ECO:0000313" key="3">
    <source>
        <dbReference type="EMBL" id="HEN14959.1"/>
    </source>
</evidence>
<organism evidence="3">
    <name type="scientific">Schlesneria paludicola</name>
    <dbReference type="NCBI Taxonomy" id="360056"/>
    <lineage>
        <taxon>Bacteria</taxon>
        <taxon>Pseudomonadati</taxon>
        <taxon>Planctomycetota</taxon>
        <taxon>Planctomycetia</taxon>
        <taxon>Planctomycetales</taxon>
        <taxon>Planctomycetaceae</taxon>
        <taxon>Schlesneria</taxon>
    </lineage>
</organism>
<dbReference type="InterPro" id="IPR003808">
    <property type="entry name" value="Fe-S_metab-assoc_dom"/>
</dbReference>
<gene>
    <name evidence="3" type="ORF">ENQ76_05750</name>
</gene>
<dbReference type="PANTHER" id="PTHR43597">
    <property type="entry name" value="SULFUR ACCEPTOR PROTEIN CSDE"/>
    <property type="match status" value="1"/>
</dbReference>
<evidence type="ECO:0000259" key="2">
    <source>
        <dbReference type="Pfam" id="PF02657"/>
    </source>
</evidence>
<evidence type="ECO:0000256" key="1">
    <source>
        <dbReference type="ARBA" id="ARBA00010282"/>
    </source>
</evidence>
<dbReference type="SUPFAM" id="SSF82649">
    <property type="entry name" value="SufE/NifU"/>
    <property type="match status" value="1"/>
</dbReference>
<reference evidence="3" key="1">
    <citation type="journal article" date="2020" name="mSystems">
        <title>Genome- and Community-Level Interaction Insights into Carbon Utilization and Element Cycling Functions of Hydrothermarchaeota in Hydrothermal Sediment.</title>
        <authorList>
            <person name="Zhou Z."/>
            <person name="Liu Y."/>
            <person name="Xu W."/>
            <person name="Pan J."/>
            <person name="Luo Z.H."/>
            <person name="Li M."/>
        </authorList>
    </citation>
    <scope>NUCLEOTIDE SEQUENCE [LARGE SCALE GENOMIC DNA]</scope>
    <source>
        <strain evidence="3">SpSt-339</strain>
    </source>
</reference>
<dbReference type="AlphaFoldDB" id="A0A7C2JZA1"/>
<protein>
    <submittedName>
        <fullName evidence="3">SufE family protein</fullName>
    </submittedName>
</protein>
<dbReference type="Pfam" id="PF02657">
    <property type="entry name" value="SufE"/>
    <property type="match status" value="1"/>
</dbReference>
<name>A0A7C2JZA1_9PLAN</name>
<comment type="caution">
    <text evidence="3">The sequence shown here is derived from an EMBL/GenBank/DDBJ whole genome shotgun (WGS) entry which is preliminary data.</text>
</comment>
<sequence length="194" mass="21456">MSGRKTAGEQGAREKRARATPVAFRFLALLLRTIGRHDIPSLRPHRVKLADYIAELAELDDADKLEHLVELADELPPLSPERQAAPWPPACRVPECQTAVHLWVDVVGGRVHLEADVPRNAPTVRGLVAVVVRGFEGATVSEVLSTPEDLLSVLGLGRALGMQRQQGMRGVMTRIKRELRQQFPAEGEFLPENR</sequence>
<accession>A0A7C2JZA1</accession>
<dbReference type="PANTHER" id="PTHR43597:SF5">
    <property type="entry name" value="SUFE-LIKE PROTEIN 2, CHLOROPLASTIC"/>
    <property type="match status" value="1"/>
</dbReference>
<feature type="domain" description="Fe-S metabolism associated" evidence="2">
    <location>
        <begin position="55"/>
        <end position="177"/>
    </location>
</feature>
<comment type="similarity">
    <text evidence="1">Belongs to the SufE family.</text>
</comment>
<dbReference type="EMBL" id="DSOK01000170">
    <property type="protein sequence ID" value="HEN14959.1"/>
    <property type="molecule type" value="Genomic_DNA"/>
</dbReference>
<proteinExistence type="inferred from homology"/>